<feature type="region of interest" description="Disordered" evidence="3">
    <location>
        <begin position="93"/>
        <end position="119"/>
    </location>
</feature>
<evidence type="ECO:0000313" key="7">
    <source>
        <dbReference type="Proteomes" id="UP001348265"/>
    </source>
</evidence>
<feature type="domain" description="AMP-binding enzyme C-terminal" evidence="5">
    <location>
        <begin position="370"/>
        <end position="445"/>
    </location>
</feature>
<reference evidence="6 7" key="1">
    <citation type="submission" date="2023-08" db="EMBL/GenBank/DDBJ databases">
        <authorList>
            <person name="Sharma P."/>
            <person name="Verma V."/>
            <person name="Mohan M.K."/>
            <person name="Dubey A.K."/>
        </authorList>
    </citation>
    <scope>NUCLEOTIDE SEQUENCE [LARGE SCALE GENOMIC DNA]</scope>
    <source>
        <strain evidence="6 7">ADP4</strain>
    </source>
</reference>
<dbReference type="PROSITE" id="PS00455">
    <property type="entry name" value="AMP_BINDING"/>
    <property type="match status" value="1"/>
</dbReference>
<sequence length="453" mass="46812">MSSRRHTDIALIDEQGPLPRRTLRAAVTDRAAELAALGLRPGDRAVLCRPNGRRWITDYLALAELGAVGVPLNAASAPDELWHAATDSGAALVLTAEGPGPPPPPPDSGPPPRSPATEDTVDLTDISTIAYTSGTTGRPKGALQTRRAVRLGGENIARRLALDPGDTVLSPLPLAHTYGTNVLNAALSAGSALVLLTRFTEEAMAEALRRHRPTVLAGVPTMYRRLLACPGLPLESLRCSLSAGQPAGEPLARAWQERSGAVFAEGWGMTELAGLASLTSADDPGHPGTAGPPVPGAGVRTGADGELLVRGPFVTPGYLGSPEATARVLTPGGELRTGDVGRVADDGGVTVLDRLKDVILCGGYTVYPAEVERVISSHPSVAAVAVTAMPDAVRGEAPQAWIATAGGGAADEAAILAHCRAHLAPYKIPRRTTFLPELPTTAGGKVARGRLPR</sequence>
<dbReference type="PANTHER" id="PTHR43201">
    <property type="entry name" value="ACYL-COA SYNTHETASE"/>
    <property type="match status" value="1"/>
</dbReference>
<evidence type="ECO:0000313" key="6">
    <source>
        <dbReference type="EMBL" id="MEF3115152.1"/>
    </source>
</evidence>
<name>A0ABU7WUG7_9ACTN</name>
<comment type="caution">
    <text evidence="6">The sequence shown here is derived from an EMBL/GenBank/DDBJ whole genome shotgun (WGS) entry which is preliminary data.</text>
</comment>
<dbReference type="InterPro" id="IPR020845">
    <property type="entry name" value="AMP-binding_CS"/>
</dbReference>
<dbReference type="Gene3D" id="3.30.300.30">
    <property type="match status" value="1"/>
</dbReference>
<comment type="similarity">
    <text evidence="1">Belongs to the ATP-dependent AMP-binding enzyme family.</text>
</comment>
<dbReference type="Pfam" id="PF13193">
    <property type="entry name" value="AMP-binding_C"/>
    <property type="match status" value="1"/>
</dbReference>
<dbReference type="PANTHER" id="PTHR43201:SF5">
    <property type="entry name" value="MEDIUM-CHAIN ACYL-COA LIGASE ACSF2, MITOCHONDRIAL"/>
    <property type="match status" value="1"/>
</dbReference>
<feature type="region of interest" description="Disordered" evidence="3">
    <location>
        <begin position="278"/>
        <end position="302"/>
    </location>
</feature>
<dbReference type="Pfam" id="PF00501">
    <property type="entry name" value="AMP-binding"/>
    <property type="match status" value="1"/>
</dbReference>
<evidence type="ECO:0000259" key="5">
    <source>
        <dbReference type="Pfam" id="PF13193"/>
    </source>
</evidence>
<dbReference type="Proteomes" id="UP001348265">
    <property type="component" value="Unassembled WGS sequence"/>
</dbReference>
<feature type="compositionally biased region" description="Pro residues" evidence="3">
    <location>
        <begin position="99"/>
        <end position="114"/>
    </location>
</feature>
<keyword evidence="2" id="KW-0436">Ligase</keyword>
<feature type="domain" description="AMP-dependent synthetase/ligase" evidence="4">
    <location>
        <begin position="6"/>
        <end position="319"/>
    </location>
</feature>
<gene>
    <name evidence="6" type="ORF">RB636_18440</name>
</gene>
<evidence type="ECO:0000256" key="1">
    <source>
        <dbReference type="ARBA" id="ARBA00006432"/>
    </source>
</evidence>
<evidence type="ECO:0000256" key="2">
    <source>
        <dbReference type="ARBA" id="ARBA00022598"/>
    </source>
</evidence>
<proteinExistence type="inferred from homology"/>
<keyword evidence="7" id="KW-1185">Reference proteome</keyword>
<dbReference type="InterPro" id="IPR042099">
    <property type="entry name" value="ANL_N_sf"/>
</dbReference>
<dbReference type="InterPro" id="IPR000873">
    <property type="entry name" value="AMP-dep_synth/lig_dom"/>
</dbReference>
<evidence type="ECO:0000259" key="4">
    <source>
        <dbReference type="Pfam" id="PF00501"/>
    </source>
</evidence>
<accession>A0ABU7WUG7</accession>
<evidence type="ECO:0000256" key="3">
    <source>
        <dbReference type="SAM" id="MobiDB-lite"/>
    </source>
</evidence>
<protein>
    <submittedName>
        <fullName evidence="6">AMP-binding protein</fullName>
    </submittedName>
</protein>
<organism evidence="6 7">
    <name type="scientific">Streptomyces chrestomyceticus</name>
    <dbReference type="NCBI Taxonomy" id="68185"/>
    <lineage>
        <taxon>Bacteria</taxon>
        <taxon>Bacillati</taxon>
        <taxon>Actinomycetota</taxon>
        <taxon>Actinomycetes</taxon>
        <taxon>Kitasatosporales</taxon>
        <taxon>Streptomycetaceae</taxon>
        <taxon>Streptomyces</taxon>
    </lineage>
</organism>
<dbReference type="EMBL" id="JAVFKM010000008">
    <property type="protein sequence ID" value="MEF3115152.1"/>
    <property type="molecule type" value="Genomic_DNA"/>
</dbReference>
<dbReference type="InterPro" id="IPR025110">
    <property type="entry name" value="AMP-bd_C"/>
</dbReference>
<dbReference type="InterPro" id="IPR045851">
    <property type="entry name" value="AMP-bd_C_sf"/>
</dbReference>
<dbReference type="Gene3D" id="3.40.50.12780">
    <property type="entry name" value="N-terminal domain of ligase-like"/>
    <property type="match status" value="1"/>
</dbReference>
<dbReference type="RefSeq" id="WP_331787396.1">
    <property type="nucleotide sequence ID" value="NZ_JAVFKM010000008.1"/>
</dbReference>
<dbReference type="SUPFAM" id="SSF56801">
    <property type="entry name" value="Acetyl-CoA synthetase-like"/>
    <property type="match status" value="1"/>
</dbReference>